<gene>
    <name evidence="4" type="ORF">ORPV_886</name>
</gene>
<feature type="compositionally biased region" description="Pro residues" evidence="2">
    <location>
        <begin position="235"/>
        <end position="253"/>
    </location>
</feature>
<dbReference type="KEGG" id="vg:35382723"/>
<evidence type="ECO:0000259" key="3">
    <source>
        <dbReference type="PROSITE" id="PS50076"/>
    </source>
</evidence>
<sequence>MLSKVVNVLPILVIGSINRFNRNKCARRYGKLCVNNGNKIIENIKNRDVCIKGYGLNYVNNGEKFDSSLYTNIPPNSKTFIFSKNLGHTNMYEYDEEKQHVLCYESGEGNNVSNQNIDKKNTFVYHDNSHLYMYLGWMLVNSYKAAKDPKYEDGGPYNPDRLHAIINKFDMEIRFHWSNIINNILNKDLTGLKWNTYQNIFNRNGDYVNSLKTFIFMDKVKVYPSGIKPTSPKKVIPPPPSDKPQPRLQPQPKTPLNQTSSNPSFGSTFNISLDRERLRILYAKNAHDVFGIRQDPSIFEIKLAYHKLVKKWHPDHNTEVDVNEVFRKINDAYNVLMSQHKK</sequence>
<dbReference type="Pfam" id="PF00226">
    <property type="entry name" value="DnaJ"/>
    <property type="match status" value="1"/>
</dbReference>
<keyword evidence="5" id="KW-1185">Reference proteome</keyword>
<dbReference type="GO" id="GO:0051082">
    <property type="term" value="F:unfolded protein binding"/>
    <property type="evidence" value="ECO:0007669"/>
    <property type="project" value="TreeGrafter"/>
</dbReference>
<feature type="compositionally biased region" description="Polar residues" evidence="2">
    <location>
        <begin position="254"/>
        <end position="266"/>
    </location>
</feature>
<accession>A0A2I2L5L6</accession>
<dbReference type="SUPFAM" id="SSF46565">
    <property type="entry name" value="Chaperone J-domain"/>
    <property type="match status" value="1"/>
</dbReference>
<evidence type="ECO:0000256" key="1">
    <source>
        <dbReference type="ARBA" id="ARBA00023186"/>
    </source>
</evidence>
<dbReference type="PROSITE" id="PS50076">
    <property type="entry name" value="DNAJ_2"/>
    <property type="match status" value="1"/>
</dbReference>
<proteinExistence type="predicted"/>
<name>A0A2I2L5L6_9VIRU</name>
<dbReference type="InterPro" id="IPR001623">
    <property type="entry name" value="DnaJ_domain"/>
</dbReference>
<feature type="domain" description="J" evidence="3">
    <location>
        <begin position="285"/>
        <end position="342"/>
    </location>
</feature>
<dbReference type="GeneID" id="35382723"/>
<dbReference type="PANTHER" id="PTHR43096">
    <property type="entry name" value="DNAJ HOMOLOG 1, MITOCHONDRIAL-RELATED"/>
    <property type="match status" value="1"/>
</dbReference>
<keyword evidence="1" id="KW-0143">Chaperone</keyword>
<dbReference type="RefSeq" id="YP_009449092.1">
    <property type="nucleotide sequence ID" value="NC_036594.1"/>
</dbReference>
<organism evidence="4">
    <name type="scientific">Orpheovirus IHUMI-LCC2</name>
    <dbReference type="NCBI Taxonomy" id="2023057"/>
    <lineage>
        <taxon>Viruses</taxon>
        <taxon>Varidnaviria</taxon>
        <taxon>Bamfordvirae</taxon>
        <taxon>Nucleocytoviricota</taxon>
        <taxon>Megaviricetes</taxon>
        <taxon>Pimascovirales</taxon>
        <taxon>Ocovirineae</taxon>
        <taxon>Orpheoviridae</taxon>
        <taxon>Alphaorpheovirus</taxon>
        <taxon>Alphaorpheovirus massiliense</taxon>
    </lineage>
</organism>
<dbReference type="PANTHER" id="PTHR43096:SF52">
    <property type="entry name" value="DNAJ HOMOLOG 1, MITOCHONDRIAL-RELATED"/>
    <property type="match status" value="1"/>
</dbReference>
<dbReference type="CDD" id="cd06257">
    <property type="entry name" value="DnaJ"/>
    <property type="match status" value="1"/>
</dbReference>
<dbReference type="Gene3D" id="1.10.287.110">
    <property type="entry name" value="DnaJ domain"/>
    <property type="match status" value="1"/>
</dbReference>
<dbReference type="EMBL" id="LT906555">
    <property type="protein sequence ID" value="SNW62790.1"/>
    <property type="molecule type" value="Genomic_DNA"/>
</dbReference>
<dbReference type="PRINTS" id="PR00625">
    <property type="entry name" value="JDOMAIN"/>
</dbReference>
<dbReference type="InterPro" id="IPR036869">
    <property type="entry name" value="J_dom_sf"/>
</dbReference>
<reference evidence="4" key="1">
    <citation type="submission" date="2017-08" db="EMBL/GenBank/DDBJ databases">
        <authorList>
            <consortium name="Urmite Genomes"/>
        </authorList>
    </citation>
    <scope>NUCLEOTIDE SEQUENCE [LARGE SCALE GENOMIC DNA]</scope>
    <source>
        <strain evidence="4">IHUMI-LCC2</strain>
    </source>
</reference>
<dbReference type="GO" id="GO:0042026">
    <property type="term" value="P:protein refolding"/>
    <property type="evidence" value="ECO:0007669"/>
    <property type="project" value="TreeGrafter"/>
</dbReference>
<evidence type="ECO:0000256" key="2">
    <source>
        <dbReference type="SAM" id="MobiDB-lite"/>
    </source>
</evidence>
<evidence type="ECO:0000313" key="5">
    <source>
        <dbReference type="Proteomes" id="UP000236316"/>
    </source>
</evidence>
<feature type="region of interest" description="Disordered" evidence="2">
    <location>
        <begin position="228"/>
        <end position="266"/>
    </location>
</feature>
<dbReference type="SMART" id="SM00271">
    <property type="entry name" value="DnaJ"/>
    <property type="match status" value="1"/>
</dbReference>
<dbReference type="Proteomes" id="UP000236316">
    <property type="component" value="Segment"/>
</dbReference>
<protein>
    <submittedName>
        <fullName evidence="4">Chaperone protein DnaJ</fullName>
    </submittedName>
</protein>
<evidence type="ECO:0000313" key="4">
    <source>
        <dbReference type="EMBL" id="SNW62790.1"/>
    </source>
</evidence>